<feature type="region of interest" description="Disordered" evidence="5">
    <location>
        <begin position="365"/>
        <end position="400"/>
    </location>
</feature>
<reference evidence="9" key="1">
    <citation type="submission" date="2022-10" db="EMBL/GenBank/DDBJ databases">
        <title>The complete genomes of actinobacterial strains from the NBC collection.</title>
        <authorList>
            <person name="Joergensen T.S."/>
            <person name="Alvarez Arevalo M."/>
            <person name="Sterndorff E.B."/>
            <person name="Faurdal D."/>
            <person name="Vuksanovic O."/>
            <person name="Mourched A.-S."/>
            <person name="Charusanti P."/>
            <person name="Shaw S."/>
            <person name="Blin K."/>
            <person name="Weber T."/>
        </authorList>
    </citation>
    <scope>NUCLEOTIDE SEQUENCE</scope>
    <source>
        <strain evidence="9">NBC_00254</strain>
    </source>
</reference>
<feature type="chain" id="PRO_5046999775" evidence="6">
    <location>
        <begin position="39"/>
        <end position="612"/>
    </location>
</feature>
<feature type="compositionally biased region" description="Low complexity" evidence="5">
    <location>
        <begin position="374"/>
        <end position="398"/>
    </location>
</feature>
<feature type="domain" description="Fibronectin type-III" evidence="7">
    <location>
        <begin position="61"/>
        <end position="148"/>
    </location>
</feature>
<evidence type="ECO:0000313" key="10">
    <source>
        <dbReference type="Proteomes" id="UP001432011"/>
    </source>
</evidence>
<keyword evidence="6" id="KW-0732">Signal</keyword>
<keyword evidence="10" id="KW-1185">Reference proteome</keyword>
<dbReference type="SMART" id="SM00060">
    <property type="entry name" value="FN3"/>
    <property type="match status" value="4"/>
</dbReference>
<feature type="region of interest" description="Disordered" evidence="5">
    <location>
        <begin position="477"/>
        <end position="503"/>
    </location>
</feature>
<feature type="signal peptide" evidence="6">
    <location>
        <begin position="1"/>
        <end position="38"/>
    </location>
</feature>
<evidence type="ECO:0000259" key="7">
    <source>
        <dbReference type="PROSITE" id="PS50853"/>
    </source>
</evidence>
<dbReference type="InterPro" id="IPR003961">
    <property type="entry name" value="FN3_dom"/>
</dbReference>
<keyword evidence="1" id="KW-0677">Repeat</keyword>
<dbReference type="SMART" id="SM00637">
    <property type="entry name" value="CBD_II"/>
    <property type="match status" value="1"/>
</dbReference>
<dbReference type="EMBL" id="CP108085">
    <property type="protein sequence ID" value="WUP79042.1"/>
    <property type="molecule type" value="Genomic_DNA"/>
</dbReference>
<organism evidence="9 10">
    <name type="scientific">Microbispora hainanensis</name>
    <dbReference type="NCBI Taxonomy" id="568844"/>
    <lineage>
        <taxon>Bacteria</taxon>
        <taxon>Bacillati</taxon>
        <taxon>Actinomycetota</taxon>
        <taxon>Actinomycetes</taxon>
        <taxon>Streptosporangiales</taxon>
        <taxon>Streptosporangiaceae</taxon>
        <taxon>Microbispora</taxon>
    </lineage>
</organism>
<dbReference type="InterPro" id="IPR012291">
    <property type="entry name" value="CBM2_carb-bd_dom_sf"/>
</dbReference>
<dbReference type="InterPro" id="IPR001919">
    <property type="entry name" value="CBD2"/>
</dbReference>
<keyword evidence="3" id="KW-0378">Hydrolase</keyword>
<feature type="domain" description="Fibronectin type-III" evidence="7">
    <location>
        <begin position="282"/>
        <end position="378"/>
    </location>
</feature>
<feature type="region of interest" description="Disordered" evidence="5">
    <location>
        <begin position="264"/>
        <end position="293"/>
    </location>
</feature>
<dbReference type="PANTHER" id="PTHR13817:SF166">
    <property type="entry name" value="NEURONAL IGCAM-RELATED"/>
    <property type="match status" value="1"/>
</dbReference>
<dbReference type="InterPro" id="IPR036116">
    <property type="entry name" value="FN3_sf"/>
</dbReference>
<feature type="domain" description="Fibronectin type-III" evidence="7">
    <location>
        <begin position="167"/>
        <end position="268"/>
    </location>
</feature>
<dbReference type="InterPro" id="IPR008965">
    <property type="entry name" value="CBM2/CBM3_carb-bd_dom_sf"/>
</dbReference>
<evidence type="ECO:0000256" key="2">
    <source>
        <dbReference type="ARBA" id="ARBA00023277"/>
    </source>
</evidence>
<feature type="domain" description="Fibronectin type-III" evidence="7">
    <location>
        <begin position="398"/>
        <end position="491"/>
    </location>
</feature>
<keyword evidence="3" id="KW-0326">Glycosidase</keyword>
<dbReference type="Gene3D" id="2.60.40.290">
    <property type="match status" value="1"/>
</dbReference>
<keyword evidence="2" id="KW-0119">Carbohydrate metabolism</keyword>
<dbReference type="CDD" id="cd00063">
    <property type="entry name" value="FN3"/>
    <property type="match status" value="4"/>
</dbReference>
<evidence type="ECO:0000256" key="5">
    <source>
        <dbReference type="SAM" id="MobiDB-lite"/>
    </source>
</evidence>
<feature type="region of interest" description="Disordered" evidence="5">
    <location>
        <begin position="132"/>
        <end position="172"/>
    </location>
</feature>
<keyword evidence="4" id="KW-0624">Polysaccharide degradation</keyword>
<evidence type="ECO:0000256" key="3">
    <source>
        <dbReference type="ARBA" id="ARBA00023295"/>
    </source>
</evidence>
<name>A0ABZ1T370_9ACTN</name>
<dbReference type="PROSITE" id="PS51173">
    <property type="entry name" value="CBM2"/>
    <property type="match status" value="1"/>
</dbReference>
<dbReference type="InterPro" id="IPR050964">
    <property type="entry name" value="Striated_Muscle_Regulatory"/>
</dbReference>
<protein>
    <submittedName>
        <fullName evidence="9">Cellulose binding domain-containing protein</fullName>
    </submittedName>
</protein>
<dbReference type="Pfam" id="PF00041">
    <property type="entry name" value="fn3"/>
    <property type="match status" value="3"/>
</dbReference>
<dbReference type="Pfam" id="PF00553">
    <property type="entry name" value="CBM_2"/>
    <property type="match status" value="1"/>
</dbReference>
<proteinExistence type="predicted"/>
<evidence type="ECO:0000256" key="4">
    <source>
        <dbReference type="ARBA" id="ARBA00023326"/>
    </source>
</evidence>
<dbReference type="Gene3D" id="2.60.40.10">
    <property type="entry name" value="Immunoglobulins"/>
    <property type="match status" value="4"/>
</dbReference>
<evidence type="ECO:0000256" key="1">
    <source>
        <dbReference type="ARBA" id="ARBA00022737"/>
    </source>
</evidence>
<dbReference type="RefSeq" id="WP_328710849.1">
    <property type="nucleotide sequence ID" value="NZ_CP108085.1"/>
</dbReference>
<feature type="domain" description="CBM2" evidence="8">
    <location>
        <begin position="504"/>
        <end position="612"/>
    </location>
</feature>
<evidence type="ECO:0000259" key="8">
    <source>
        <dbReference type="PROSITE" id="PS51173"/>
    </source>
</evidence>
<feature type="compositionally biased region" description="Low complexity" evidence="5">
    <location>
        <begin position="274"/>
        <end position="288"/>
    </location>
</feature>
<dbReference type="InterPro" id="IPR013783">
    <property type="entry name" value="Ig-like_fold"/>
</dbReference>
<evidence type="ECO:0000313" key="9">
    <source>
        <dbReference type="EMBL" id="WUP79042.1"/>
    </source>
</evidence>
<gene>
    <name evidence="9" type="ORF">OG913_19250</name>
</gene>
<dbReference type="PANTHER" id="PTHR13817">
    <property type="entry name" value="TITIN"/>
    <property type="match status" value="1"/>
</dbReference>
<dbReference type="Proteomes" id="UP001432011">
    <property type="component" value="Chromosome"/>
</dbReference>
<dbReference type="SUPFAM" id="SSF49384">
    <property type="entry name" value="Carbohydrate-binding domain"/>
    <property type="match status" value="1"/>
</dbReference>
<feature type="compositionally biased region" description="Polar residues" evidence="5">
    <location>
        <begin position="477"/>
        <end position="495"/>
    </location>
</feature>
<dbReference type="PROSITE" id="PS50853">
    <property type="entry name" value="FN3"/>
    <property type="match status" value="4"/>
</dbReference>
<evidence type="ECO:0000256" key="6">
    <source>
        <dbReference type="SAM" id="SignalP"/>
    </source>
</evidence>
<sequence>MSVRGLPKAGAVRAGLLGAGLLGAGLALAASTLPPAFAAASAVAGDTTPPSAPGTLYHCPLPAPPGADFGIGVSLCWGAATDDVGVTGYDIQVKQDGAFTTIRTTTGTGLPISGLTLGQSYTFRVIARDAAGNAGPPSNEVTQTANYLSGAPPTSPPPSPTPIDRTPPTRPEGLGPYNVYLNGAAGLTWTRSTDNVAVTGYAVYAWIDGAFRKVPAQVSDRPDGSVLAIVGDLTPGRDYLFYVVAKDAAGNLSAPSDLVRQRAMVEPPSPSPSPGTGTDTIPPGTPTGLTAASGMPIPGGIFLTWNAVSDDSRIPPKYDLFRRTDHGYAYEGENATPRDIVVGLEGGKSYTFQVVARDAAGNLSNPSAPYTAVATPDGTSSPSPSPSPSASGSADTTPPSAPTGLWVCGADFTNAVPMCWTASTDDTGVAAYDVYMKQGADFVKIGSTTKTLYIAEGLVAGTSYTFYVVARDAAGNTSEPSNTLTATAQSGLPTFSPSPSPSVSPSSGIRCKVTYAANDWGTGFTTNITINNTGTTTINGWTLAFTFAGNQKISPPGWSATWTQTGNSVTAANFDWNKTIKPGESVQIGFQGTYTGSNPTPTAFTLNGTTCS</sequence>
<dbReference type="SUPFAM" id="SSF49265">
    <property type="entry name" value="Fibronectin type III"/>
    <property type="match status" value="3"/>
</dbReference>
<accession>A0ABZ1T370</accession>